<evidence type="ECO:0000313" key="2">
    <source>
        <dbReference type="EMBL" id="MBA2951139.1"/>
    </source>
</evidence>
<reference evidence="2 3" key="1">
    <citation type="submission" date="2020-07" db="EMBL/GenBank/DDBJ databases">
        <title>Streptomyces isolated from Indian soil.</title>
        <authorList>
            <person name="Mandal S."/>
            <person name="Maiti P.K."/>
        </authorList>
    </citation>
    <scope>NUCLEOTIDE SEQUENCE [LARGE SCALE GENOMIC DNA]</scope>
    <source>
        <strain evidence="2 3">PSKA28</strain>
    </source>
</reference>
<organism evidence="2 3">
    <name type="scientific">Streptomyces himalayensis subsp. himalayensis</name>
    <dbReference type="NCBI Taxonomy" id="2756131"/>
    <lineage>
        <taxon>Bacteria</taxon>
        <taxon>Bacillati</taxon>
        <taxon>Actinomycetota</taxon>
        <taxon>Actinomycetes</taxon>
        <taxon>Kitasatosporales</taxon>
        <taxon>Streptomycetaceae</taxon>
        <taxon>Streptomyces</taxon>
        <taxon>Streptomyces himalayensis</taxon>
    </lineage>
</organism>
<gene>
    <name evidence="2" type="ORF">H1D24_36685</name>
</gene>
<sequence>MARRHLARTLFAMLYPHNLDLHAFRILLMDATGHASEEVTGFGEADVEFLPKGVRLTLLKNRAEHRTSPLPSRPFAPAVLGNATEPFTSHVTRKGRHGRRQMEQAMSR</sequence>
<protein>
    <submittedName>
        <fullName evidence="2">Uncharacterized protein</fullName>
    </submittedName>
</protein>
<accession>A0A7W0IDD2</accession>
<dbReference type="Proteomes" id="UP000545761">
    <property type="component" value="Unassembled WGS sequence"/>
</dbReference>
<dbReference type="AlphaFoldDB" id="A0A7W0IDD2"/>
<comment type="caution">
    <text evidence="2">The sequence shown here is derived from an EMBL/GenBank/DDBJ whole genome shotgun (WGS) entry which is preliminary data.</text>
</comment>
<name>A0A7W0IDD2_9ACTN</name>
<proteinExistence type="predicted"/>
<dbReference type="RefSeq" id="WP_181662059.1">
    <property type="nucleotide sequence ID" value="NZ_JACEHE010000039.1"/>
</dbReference>
<evidence type="ECO:0000313" key="3">
    <source>
        <dbReference type="Proteomes" id="UP000545761"/>
    </source>
</evidence>
<dbReference type="EMBL" id="JACEHE010000039">
    <property type="protein sequence ID" value="MBA2951139.1"/>
    <property type="molecule type" value="Genomic_DNA"/>
</dbReference>
<feature type="region of interest" description="Disordered" evidence="1">
    <location>
        <begin position="65"/>
        <end position="108"/>
    </location>
</feature>
<evidence type="ECO:0000256" key="1">
    <source>
        <dbReference type="SAM" id="MobiDB-lite"/>
    </source>
</evidence>